<feature type="transmembrane region" description="Helical" evidence="10">
    <location>
        <begin position="109"/>
        <end position="128"/>
    </location>
</feature>
<keyword evidence="3 10" id="KW-0812">Transmembrane</keyword>
<dbReference type="InterPro" id="IPR056227">
    <property type="entry name" value="TMD0_ABC"/>
</dbReference>
<dbReference type="GO" id="GO:0016020">
    <property type="term" value="C:membrane"/>
    <property type="evidence" value="ECO:0007669"/>
    <property type="project" value="UniProtKB-SubCell"/>
</dbReference>
<dbReference type="CDD" id="cd18580">
    <property type="entry name" value="ABC_6TM_ABCC_D2"/>
    <property type="match status" value="1"/>
</dbReference>
<keyword evidence="7 10" id="KW-0472">Membrane</keyword>
<evidence type="ECO:0000256" key="1">
    <source>
        <dbReference type="ARBA" id="ARBA00004141"/>
    </source>
</evidence>
<evidence type="ECO:0000256" key="9">
    <source>
        <dbReference type="SAM" id="MobiDB-lite"/>
    </source>
</evidence>
<feature type="transmembrane region" description="Helical" evidence="10">
    <location>
        <begin position="409"/>
        <end position="434"/>
    </location>
</feature>
<evidence type="ECO:0000313" key="13">
    <source>
        <dbReference type="EMBL" id="PMD33365.1"/>
    </source>
</evidence>
<feature type="region of interest" description="Disordered" evidence="9">
    <location>
        <begin position="858"/>
        <end position="878"/>
    </location>
</feature>
<dbReference type="InterPro" id="IPR050173">
    <property type="entry name" value="ABC_transporter_C-like"/>
</dbReference>
<dbReference type="SMART" id="SM00382">
    <property type="entry name" value="AAA"/>
    <property type="match status" value="2"/>
</dbReference>
<evidence type="ECO:0000256" key="10">
    <source>
        <dbReference type="SAM" id="Phobius"/>
    </source>
</evidence>
<name>A0A2J6R4E1_HYAVF</name>
<feature type="transmembrane region" description="Helical" evidence="10">
    <location>
        <begin position="981"/>
        <end position="1000"/>
    </location>
</feature>
<dbReference type="STRING" id="1149755.A0A2J6R4E1"/>
<dbReference type="Gene3D" id="3.40.50.300">
    <property type="entry name" value="P-loop containing nucleotide triphosphate hydrolases"/>
    <property type="match status" value="2"/>
</dbReference>
<evidence type="ECO:0000259" key="11">
    <source>
        <dbReference type="PROSITE" id="PS50893"/>
    </source>
</evidence>
<dbReference type="PANTHER" id="PTHR24223">
    <property type="entry name" value="ATP-BINDING CASSETTE SUB-FAMILY C"/>
    <property type="match status" value="1"/>
</dbReference>
<dbReference type="OrthoDB" id="6500128at2759"/>
<feature type="transmembrane region" description="Helical" evidence="10">
    <location>
        <begin position="76"/>
        <end position="97"/>
    </location>
</feature>
<feature type="transmembrane region" description="Helical" evidence="10">
    <location>
        <begin position="42"/>
        <end position="64"/>
    </location>
</feature>
<feature type="transmembrane region" description="Helical" evidence="10">
    <location>
        <begin position="1034"/>
        <end position="1062"/>
    </location>
</feature>
<dbReference type="CDD" id="cd18579">
    <property type="entry name" value="ABC_6TM_ABCC_D1"/>
    <property type="match status" value="1"/>
</dbReference>
<proteinExistence type="predicted"/>
<dbReference type="PANTHER" id="PTHR24223:SF399">
    <property type="entry name" value="ABC TRANSPORTER ATNG"/>
    <property type="match status" value="1"/>
</dbReference>
<organism evidence="13 14">
    <name type="scientific">Hyaloscypha variabilis (strain UAMH 11265 / GT02V1 / F)</name>
    <name type="common">Meliniomyces variabilis</name>
    <dbReference type="NCBI Taxonomy" id="1149755"/>
    <lineage>
        <taxon>Eukaryota</taxon>
        <taxon>Fungi</taxon>
        <taxon>Dikarya</taxon>
        <taxon>Ascomycota</taxon>
        <taxon>Pezizomycotina</taxon>
        <taxon>Leotiomycetes</taxon>
        <taxon>Helotiales</taxon>
        <taxon>Hyaloscyphaceae</taxon>
        <taxon>Hyaloscypha</taxon>
        <taxon>Hyaloscypha variabilis</taxon>
    </lineage>
</organism>
<dbReference type="FunFam" id="1.20.1560.10:FF:000055">
    <property type="entry name" value="ABC multidrug transporter (Eurofung)"/>
    <property type="match status" value="1"/>
</dbReference>
<dbReference type="Pfam" id="PF00005">
    <property type="entry name" value="ABC_tran"/>
    <property type="match status" value="2"/>
</dbReference>
<keyword evidence="5" id="KW-0067">ATP-binding</keyword>
<sequence length="1489" mass="164853">MNISSPISPLSQTCLPGSDSKFGPAISYGCRQFDFTLCFEQIFLSLVPSLFIVLLSPIRAAAVFRRDIKTVSSPFHGSKIAVAIVYTVLQLVLLVLWCQNPAQRTPVSIPASVFSLVAAAFICVLSHLEHVKSVHPSTIINIYLFFSFLFDAVQLRTLWSIYSLDTIAGVFSASFSAKATLLILEAIEKGSFLAQPYRWTSPEALSSIYNLSVFWWLNRLLRAGYKRVIAFEDLYTLDPALDSERLNIKAQNAWNRVNKTTKHPLVKSTFTALKWPFLAPILPRLCLIGFDYAQPFLINRTVMFVGEPSSPQNKNIGYALIGATAITYLGRAIATGRYKHASYRGITVIRGALVSMIYSKTLKLELSESPDAPAVTLMSADVLGITTALDGLHEVWASTIEVAIGMYLLWIYAGLGFIVPLILAFLSMGLNYFVVGKKMVGHRKVWSEATEQRLGLTRSSLHDIKSLRMMGLGPRLQSLLQSLRIRELHRMKGLRMMIIWMNIVGSLARLFSPPFVLMIYSVRARASGWQPLNAAQAYTILSIISLTIEPLSMVLTRIPFMMSSLACFDRIQQYLLREERADDRLIHSSIQRDVDSTDHESTGIEMDILPSKGKATMKDEAILLKELSLGYSKDSSVVHSVSSTLQRHTITMIIGPVGAGKSSILLGLLGELRSNKGFVQLGNDKIGYCSQSAWLPNATIKQIITGAEEASDDIDELWLQRVLYACVLDVDIQQFPEGYDTVIGSRGLTLSGGQRQRLALARAVYQRSTLMLLDDIFSALDAKSESLVFERLFSTSGLFRQQGTTVILATHAVRHLRSADHIIAMGPKGNVVEQGTFAALDATDGYIKSLAIADVKKEDESENDAEEESKASDSRALPSPAQAIVAGDDARRLGDFSVYNYYRKALTWWRLLSFVALESLTVPAYRSIRELLVEWWSAANGRNTDLYISIAFVLPVLAMIFQLSYLRIILINMCPLASRRLHWILTRVVFAAPLAFFMGIDSGVILNRFSQDMAVIDYQLPIAVLQTVSTIFEVLWSLAVLCYAAYYLAAFVPVLAVVVYAIQKFYLRTSRQIRILDLELQSPLVAQFSETIEGLATIRAFGWQEKSMRTFLKKLDASQRPYYLLYCIQRWLNFVMDLVVAGVAILLVSFGTQFKNTTSGAAVGVGMLNVLGFGENIAALIQHWTSLETSIGAVARLKQLEAEIQPESLPSEVATPPNGWPGEGTVTFSNVSASYTSSSAPVLQEINLDIKAGEKIGLSGRTGSGKSTMLGLLFRLVPEHTGTIAIDNQDLSLLSREEIRSCIITIPQEPFLLSGSVRFNAAPHTAPIPSEGDSELGDAPEASAIKTSTLFQPASDEAMIEALQKVALWEQIERCGGLSAQIDSIGLSHGQKQLFCLARALLRKDASRILVLDEATSSVDKHTDEVMRKVIEEEFREHTVISVAHRLSSLSWCDRVVVLDKGRIVEVGQPEELMRIEGGWWKALWDAQN</sequence>
<dbReference type="InterPro" id="IPR036640">
    <property type="entry name" value="ABC1_TM_sf"/>
</dbReference>
<evidence type="ECO:0000313" key="14">
    <source>
        <dbReference type="Proteomes" id="UP000235786"/>
    </source>
</evidence>
<dbReference type="GO" id="GO:0140359">
    <property type="term" value="F:ABC-type transporter activity"/>
    <property type="evidence" value="ECO:0007669"/>
    <property type="project" value="InterPro"/>
</dbReference>
<feature type="transmembrane region" description="Helical" evidence="10">
    <location>
        <begin position="534"/>
        <end position="555"/>
    </location>
</feature>
<accession>A0A2J6R4E1</accession>
<reference evidence="13 14" key="1">
    <citation type="submission" date="2016-04" db="EMBL/GenBank/DDBJ databases">
        <title>A degradative enzymes factory behind the ericoid mycorrhizal symbiosis.</title>
        <authorList>
            <consortium name="DOE Joint Genome Institute"/>
            <person name="Martino E."/>
            <person name="Morin E."/>
            <person name="Grelet G."/>
            <person name="Kuo A."/>
            <person name="Kohler A."/>
            <person name="Daghino S."/>
            <person name="Barry K."/>
            <person name="Choi C."/>
            <person name="Cichocki N."/>
            <person name="Clum A."/>
            <person name="Copeland A."/>
            <person name="Hainaut M."/>
            <person name="Haridas S."/>
            <person name="Labutti K."/>
            <person name="Lindquist E."/>
            <person name="Lipzen A."/>
            <person name="Khouja H.-R."/>
            <person name="Murat C."/>
            <person name="Ohm R."/>
            <person name="Olson A."/>
            <person name="Spatafora J."/>
            <person name="Veneault-Fourrey C."/>
            <person name="Henrissat B."/>
            <person name="Grigoriev I."/>
            <person name="Martin F."/>
            <person name="Perotto S."/>
        </authorList>
    </citation>
    <scope>NUCLEOTIDE SEQUENCE [LARGE SCALE GENOMIC DNA]</scope>
    <source>
        <strain evidence="13 14">F</strain>
    </source>
</reference>
<feature type="transmembrane region" description="Helical" evidence="10">
    <location>
        <begin position="908"/>
        <end position="926"/>
    </location>
</feature>
<feature type="transmembrane region" description="Helical" evidence="10">
    <location>
        <begin position="498"/>
        <end position="522"/>
    </location>
</feature>
<keyword evidence="4" id="KW-0547">Nucleotide-binding</keyword>
<dbReference type="Pfam" id="PF24357">
    <property type="entry name" value="TMD0_ABC"/>
    <property type="match status" value="1"/>
</dbReference>
<dbReference type="PROSITE" id="PS50893">
    <property type="entry name" value="ABC_TRANSPORTER_2"/>
    <property type="match status" value="2"/>
</dbReference>
<feature type="transmembrane region" description="Helical" evidence="10">
    <location>
        <begin position="946"/>
        <end position="969"/>
    </location>
</feature>
<dbReference type="GO" id="GO:0005524">
    <property type="term" value="F:ATP binding"/>
    <property type="evidence" value="ECO:0007669"/>
    <property type="project" value="UniProtKB-KW"/>
</dbReference>
<evidence type="ECO:0000256" key="4">
    <source>
        <dbReference type="ARBA" id="ARBA00022741"/>
    </source>
</evidence>
<evidence type="ECO:0000256" key="3">
    <source>
        <dbReference type="ARBA" id="ARBA00022692"/>
    </source>
</evidence>
<dbReference type="SUPFAM" id="SSF52540">
    <property type="entry name" value="P-loop containing nucleoside triphosphate hydrolases"/>
    <property type="match status" value="2"/>
</dbReference>
<dbReference type="Proteomes" id="UP000235786">
    <property type="component" value="Unassembled WGS sequence"/>
</dbReference>
<feature type="domain" description="ABC transporter" evidence="11">
    <location>
        <begin position="622"/>
        <end position="853"/>
    </location>
</feature>
<keyword evidence="6 10" id="KW-1133">Transmembrane helix</keyword>
<evidence type="ECO:0000256" key="7">
    <source>
        <dbReference type="ARBA" id="ARBA00023136"/>
    </source>
</evidence>
<keyword evidence="14" id="KW-1185">Reference proteome</keyword>
<dbReference type="InterPro" id="IPR017871">
    <property type="entry name" value="ABC_transporter-like_CS"/>
</dbReference>
<feature type="transmembrane region" description="Helical" evidence="10">
    <location>
        <begin position="140"/>
        <end position="161"/>
    </location>
</feature>
<dbReference type="InterPro" id="IPR003439">
    <property type="entry name" value="ABC_transporter-like_ATP-bd"/>
</dbReference>
<dbReference type="InterPro" id="IPR003593">
    <property type="entry name" value="AAA+_ATPase"/>
</dbReference>
<dbReference type="Gene3D" id="1.20.1560.10">
    <property type="entry name" value="ABC transporter type 1, transmembrane domain"/>
    <property type="match status" value="2"/>
</dbReference>
<keyword evidence="2" id="KW-0813">Transport</keyword>
<dbReference type="EMBL" id="KZ613956">
    <property type="protein sequence ID" value="PMD33365.1"/>
    <property type="molecule type" value="Genomic_DNA"/>
</dbReference>
<comment type="subcellular location">
    <subcellularLocation>
        <location evidence="1">Membrane</location>
        <topology evidence="1">Multi-pass membrane protein</topology>
    </subcellularLocation>
</comment>
<dbReference type="SUPFAM" id="SSF90123">
    <property type="entry name" value="ABC transporter transmembrane region"/>
    <property type="match status" value="2"/>
</dbReference>
<evidence type="ECO:0000256" key="8">
    <source>
        <dbReference type="ARBA" id="ARBA00023180"/>
    </source>
</evidence>
<dbReference type="PROSITE" id="PS50929">
    <property type="entry name" value="ABC_TM1F"/>
    <property type="match status" value="2"/>
</dbReference>
<feature type="domain" description="ABC transporter" evidence="11">
    <location>
        <begin position="1226"/>
        <end position="1486"/>
    </location>
</feature>
<dbReference type="GO" id="GO:0016887">
    <property type="term" value="F:ATP hydrolysis activity"/>
    <property type="evidence" value="ECO:0007669"/>
    <property type="project" value="InterPro"/>
</dbReference>
<dbReference type="InterPro" id="IPR011527">
    <property type="entry name" value="ABC1_TM_dom"/>
</dbReference>
<evidence type="ECO:0000256" key="5">
    <source>
        <dbReference type="ARBA" id="ARBA00022840"/>
    </source>
</evidence>
<evidence type="ECO:0000259" key="12">
    <source>
        <dbReference type="PROSITE" id="PS50929"/>
    </source>
</evidence>
<dbReference type="CDD" id="cd03244">
    <property type="entry name" value="ABCC_MRP_domain2"/>
    <property type="match status" value="1"/>
</dbReference>
<feature type="domain" description="ABC transmembrane type-1" evidence="12">
    <location>
        <begin position="285"/>
        <end position="563"/>
    </location>
</feature>
<dbReference type="InterPro" id="IPR027417">
    <property type="entry name" value="P-loop_NTPase"/>
</dbReference>
<keyword evidence="8" id="KW-0325">Glycoprotein</keyword>
<evidence type="ECO:0000256" key="6">
    <source>
        <dbReference type="ARBA" id="ARBA00022989"/>
    </source>
</evidence>
<dbReference type="PROSITE" id="PS00211">
    <property type="entry name" value="ABC_TRANSPORTER_1"/>
    <property type="match status" value="2"/>
</dbReference>
<dbReference type="InterPro" id="IPR044726">
    <property type="entry name" value="ABCC_6TM_D2"/>
</dbReference>
<feature type="transmembrane region" description="Helical" evidence="10">
    <location>
        <begin position="1131"/>
        <end position="1150"/>
    </location>
</feature>
<dbReference type="FunFam" id="1.20.1560.10:FF:000066">
    <property type="entry name" value="ABC multidrug transporter (Eurofung)"/>
    <property type="match status" value="1"/>
</dbReference>
<protein>
    <submittedName>
        <fullName evidence="13">ABC transporter-like protein</fullName>
    </submittedName>
</protein>
<feature type="domain" description="ABC transmembrane type-1" evidence="12">
    <location>
        <begin position="947"/>
        <end position="1189"/>
    </location>
</feature>
<dbReference type="Pfam" id="PF00664">
    <property type="entry name" value="ABC_membrane"/>
    <property type="match status" value="1"/>
</dbReference>
<dbReference type="InterPro" id="IPR044746">
    <property type="entry name" value="ABCC_6TM_D1"/>
</dbReference>
<evidence type="ECO:0000256" key="2">
    <source>
        <dbReference type="ARBA" id="ARBA00022448"/>
    </source>
</evidence>
<gene>
    <name evidence="13" type="ORF">L207DRAFT_571536</name>
</gene>